<feature type="site" description="Important for tRNA non-discrimination" evidence="7">
    <location>
        <position position="30"/>
    </location>
</feature>
<dbReference type="InterPro" id="IPR004524">
    <property type="entry name" value="Asp-tRNA-ligase_1"/>
</dbReference>
<dbReference type="RefSeq" id="WP_309490451.1">
    <property type="nucleotide sequence ID" value="NZ_JAENIG010000008.1"/>
</dbReference>
<evidence type="ECO:0000259" key="8">
    <source>
        <dbReference type="PROSITE" id="PS50862"/>
    </source>
</evidence>
<keyword evidence="3 7" id="KW-0547">Nucleotide-binding</keyword>
<evidence type="ECO:0000256" key="6">
    <source>
        <dbReference type="ARBA" id="ARBA00023146"/>
    </source>
</evidence>
<dbReference type="NCBIfam" id="TIGR00459">
    <property type="entry name" value="aspS_bact"/>
    <property type="match status" value="1"/>
</dbReference>
<feature type="binding site" evidence="7">
    <location>
        <begin position="223"/>
        <end position="225"/>
    </location>
    <ligand>
        <name>ATP</name>
        <dbReference type="ChEBI" id="CHEBI:30616"/>
    </ligand>
</feature>
<dbReference type="PANTHER" id="PTHR22594:SF5">
    <property type="entry name" value="ASPARTATE--TRNA LIGASE, MITOCHONDRIAL"/>
    <property type="match status" value="1"/>
</dbReference>
<dbReference type="InterPro" id="IPR004365">
    <property type="entry name" value="NA-bd_OB_tRNA"/>
</dbReference>
<comment type="similarity">
    <text evidence="1 7">Belongs to the class-II aminoacyl-tRNA synthetase family. Type 1 subfamily.</text>
</comment>
<dbReference type="PANTHER" id="PTHR22594">
    <property type="entry name" value="ASPARTYL/LYSYL-TRNA SYNTHETASE"/>
    <property type="match status" value="1"/>
</dbReference>
<dbReference type="GO" id="GO:0005524">
    <property type="term" value="F:ATP binding"/>
    <property type="evidence" value="ECO:0007669"/>
    <property type="project" value="UniProtKB-UniRule"/>
</dbReference>
<dbReference type="NCBIfam" id="NF001750">
    <property type="entry name" value="PRK00476.1"/>
    <property type="match status" value="1"/>
</dbReference>
<keyword evidence="2 7" id="KW-0436">Ligase</keyword>
<organism evidence="9 10">
    <name type="scientific">Oceaniferula flava</name>
    <dbReference type="NCBI Taxonomy" id="2800421"/>
    <lineage>
        <taxon>Bacteria</taxon>
        <taxon>Pseudomonadati</taxon>
        <taxon>Verrucomicrobiota</taxon>
        <taxon>Verrucomicrobiia</taxon>
        <taxon>Verrucomicrobiales</taxon>
        <taxon>Verrucomicrobiaceae</taxon>
        <taxon>Oceaniferula</taxon>
    </lineage>
</organism>
<feature type="region of interest" description="Aspartate" evidence="7">
    <location>
        <begin position="201"/>
        <end position="204"/>
    </location>
</feature>
<dbReference type="HAMAP" id="MF_00044">
    <property type="entry name" value="Asp_tRNA_synth_type1"/>
    <property type="match status" value="1"/>
</dbReference>
<feature type="binding site" evidence="7">
    <location>
        <position position="232"/>
    </location>
    <ligand>
        <name>ATP</name>
        <dbReference type="ChEBI" id="CHEBI:30616"/>
    </ligand>
</feature>
<feature type="domain" description="Aminoacyl-transfer RNA synthetases class-II family profile" evidence="8">
    <location>
        <begin position="144"/>
        <end position="572"/>
    </location>
</feature>
<dbReference type="InterPro" id="IPR029351">
    <property type="entry name" value="GAD_dom"/>
</dbReference>
<evidence type="ECO:0000313" key="10">
    <source>
        <dbReference type="Proteomes" id="UP000634206"/>
    </source>
</evidence>
<dbReference type="GO" id="GO:0050560">
    <property type="term" value="F:aspartate-tRNA(Asn) ligase activity"/>
    <property type="evidence" value="ECO:0007669"/>
    <property type="project" value="UniProtKB-EC"/>
</dbReference>
<comment type="subunit">
    <text evidence="7">Homodimer.</text>
</comment>
<dbReference type="Gene3D" id="3.30.1360.30">
    <property type="entry name" value="GAD-like domain"/>
    <property type="match status" value="1"/>
</dbReference>
<comment type="subcellular location">
    <subcellularLocation>
        <location evidence="7">Cytoplasm</location>
    </subcellularLocation>
</comment>
<protein>
    <recommendedName>
        <fullName evidence="7">Aspartate--tRNA(Asp/Asn) ligase</fullName>
        <ecNumber evidence="7">6.1.1.23</ecNumber>
    </recommendedName>
    <alternativeName>
        <fullName evidence="7">Aspartyl-tRNA synthetase</fullName>
        <shortName evidence="7">AspRS</shortName>
    </alternativeName>
    <alternativeName>
        <fullName evidence="7">Non-discriminating aspartyl-tRNA synthetase</fullName>
        <shortName evidence="7">ND-AspRS</shortName>
    </alternativeName>
</protein>
<dbReference type="GO" id="GO:0005737">
    <property type="term" value="C:cytoplasm"/>
    <property type="evidence" value="ECO:0007669"/>
    <property type="project" value="UniProtKB-SubCell"/>
</dbReference>
<dbReference type="InterPro" id="IPR004115">
    <property type="entry name" value="GAD-like_sf"/>
</dbReference>
<keyword evidence="6 7" id="KW-0030">Aminoacyl-tRNA synthetase</keyword>
<dbReference type="Proteomes" id="UP000634206">
    <property type="component" value="Unassembled WGS sequence"/>
</dbReference>
<dbReference type="SUPFAM" id="SSF55261">
    <property type="entry name" value="GAD domain-like"/>
    <property type="match status" value="1"/>
</dbReference>
<keyword evidence="4 7" id="KW-0067">ATP-binding</keyword>
<dbReference type="GO" id="GO:0006422">
    <property type="term" value="P:aspartyl-tRNA aminoacylation"/>
    <property type="evidence" value="ECO:0007669"/>
    <property type="project" value="UniProtKB-UniRule"/>
</dbReference>
<feature type="binding site" evidence="7">
    <location>
        <position position="223"/>
    </location>
    <ligand>
        <name>L-aspartate</name>
        <dbReference type="ChEBI" id="CHEBI:29991"/>
    </ligand>
</feature>
<name>A0AAE2V9W6_9BACT</name>
<evidence type="ECO:0000256" key="7">
    <source>
        <dbReference type="HAMAP-Rule" id="MF_00044"/>
    </source>
</evidence>
<dbReference type="Gene3D" id="2.40.50.140">
    <property type="entry name" value="Nucleic acid-binding proteins"/>
    <property type="match status" value="1"/>
</dbReference>
<evidence type="ECO:0000256" key="4">
    <source>
        <dbReference type="ARBA" id="ARBA00022840"/>
    </source>
</evidence>
<dbReference type="CDD" id="cd04317">
    <property type="entry name" value="EcAspRS_like_N"/>
    <property type="match status" value="1"/>
</dbReference>
<feature type="binding site" evidence="7">
    <location>
        <position position="454"/>
    </location>
    <ligand>
        <name>L-aspartate</name>
        <dbReference type="ChEBI" id="CHEBI:29991"/>
    </ligand>
</feature>
<dbReference type="AlphaFoldDB" id="A0AAE2V9W6"/>
<dbReference type="SUPFAM" id="SSF50249">
    <property type="entry name" value="Nucleic acid-binding proteins"/>
    <property type="match status" value="1"/>
</dbReference>
<dbReference type="SUPFAM" id="SSF55681">
    <property type="entry name" value="Class II aaRS and biotin synthetases"/>
    <property type="match status" value="1"/>
</dbReference>
<evidence type="ECO:0000313" key="9">
    <source>
        <dbReference type="EMBL" id="MBK1855838.1"/>
    </source>
</evidence>
<dbReference type="InterPro" id="IPR047089">
    <property type="entry name" value="Asp-tRNA-ligase_1_N"/>
</dbReference>
<sequence>MRTHHCNQLHHSNIGETVTLIGWVNSNRDHGGVSFIDLRDREGMTQCVFRPEENSAAAELAKSLRSEDMIQVTGKVEERPEVDGVSTVNPDMATGSIEVSATELNIINKSEVLPFQLDKELSNEDMRMKYRYLDLRRTRMTRNLRLRHRITKSTRDFLDEDGFCEIETPILSKSTPEGARDFLVPSRMHPGSFYALPQAPQQYKQLLMCGGIEKYFQIARCFRDEDLRADRQPEFSQIDIESSFVNPDDMHALVEGLLGRVFKDTLDAEIPASFDRMTWHDAMNTYGSDKPDRRFGYELKDLTEELKECEFRVFSGAVANGGVVKAFNAKGFAGATQGQIEKLTQTAIEAGSKGLAYIQVRDEDRSTWRSPFVKRMTDAEVEALREKLDIEPGDLILFGAGEWETVCEVLGRIRLCCADLQEVLKDNDELNFLWVTEFPLLGYDEEEDKWNAVHHPFTRPIPEDVPKLIEASKADLEDESQRYAGLRAQAYDVVLNGYELGGGSIRIHEAELQSAMFTALGVTEEEKESMFGHILEAFKYGAPPHGGIALGLDRLAMLVCGESSIREVIAFPKNNKGMDIMSASPAKVDPLQLRDLRIQSTVKEKTPESV</sequence>
<dbReference type="GO" id="GO:0003676">
    <property type="term" value="F:nucleic acid binding"/>
    <property type="evidence" value="ECO:0007669"/>
    <property type="project" value="InterPro"/>
</dbReference>
<dbReference type="Pfam" id="PF01336">
    <property type="entry name" value="tRNA_anti-codon"/>
    <property type="match status" value="1"/>
</dbReference>
<gene>
    <name evidence="7 9" type="primary">aspS</name>
    <name evidence="9" type="ORF">JIN83_12770</name>
</gene>
<evidence type="ECO:0000256" key="2">
    <source>
        <dbReference type="ARBA" id="ARBA00022598"/>
    </source>
</evidence>
<feature type="binding site" evidence="7">
    <location>
        <begin position="551"/>
        <end position="554"/>
    </location>
    <ligand>
        <name>ATP</name>
        <dbReference type="ChEBI" id="CHEBI:30616"/>
    </ligand>
</feature>
<dbReference type="Pfam" id="PF02938">
    <property type="entry name" value="GAD"/>
    <property type="match status" value="1"/>
</dbReference>
<dbReference type="CDD" id="cd00777">
    <property type="entry name" value="AspRS_core"/>
    <property type="match status" value="1"/>
</dbReference>
<proteinExistence type="inferred from homology"/>
<evidence type="ECO:0000256" key="5">
    <source>
        <dbReference type="ARBA" id="ARBA00022917"/>
    </source>
</evidence>
<dbReference type="InterPro" id="IPR012340">
    <property type="entry name" value="NA-bd_OB-fold"/>
</dbReference>
<dbReference type="EC" id="6.1.1.23" evidence="7"/>
<evidence type="ECO:0000256" key="3">
    <source>
        <dbReference type="ARBA" id="ARBA00022741"/>
    </source>
</evidence>
<accession>A0AAE2V9W6</accession>
<dbReference type="InterPro" id="IPR045864">
    <property type="entry name" value="aa-tRNA-synth_II/BPL/LPL"/>
</dbReference>
<comment type="caution">
    <text evidence="9">The sequence shown here is derived from an EMBL/GenBank/DDBJ whole genome shotgun (WGS) entry which is preliminary data.</text>
</comment>
<feature type="binding site" evidence="7">
    <location>
        <position position="499"/>
    </location>
    <ligand>
        <name>ATP</name>
        <dbReference type="ChEBI" id="CHEBI:30616"/>
    </ligand>
</feature>
<keyword evidence="10" id="KW-1185">Reference proteome</keyword>
<dbReference type="PROSITE" id="PS50862">
    <property type="entry name" value="AA_TRNA_LIGASE_II"/>
    <property type="match status" value="1"/>
</dbReference>
<evidence type="ECO:0000256" key="1">
    <source>
        <dbReference type="ARBA" id="ARBA00006303"/>
    </source>
</evidence>
<keyword evidence="7" id="KW-0963">Cytoplasm</keyword>
<dbReference type="EMBL" id="JAENIG010000008">
    <property type="protein sequence ID" value="MBK1855838.1"/>
    <property type="molecule type" value="Genomic_DNA"/>
</dbReference>
<dbReference type="PRINTS" id="PR01042">
    <property type="entry name" value="TRNASYNTHASP"/>
</dbReference>
<comment type="caution">
    <text evidence="7">Lacks conserved residue(s) required for the propagation of feature annotation.</text>
</comment>
<dbReference type="GO" id="GO:0004815">
    <property type="term" value="F:aspartate-tRNA ligase activity"/>
    <property type="evidence" value="ECO:0007669"/>
    <property type="project" value="UniProtKB-UniRule"/>
</dbReference>
<dbReference type="InterPro" id="IPR047090">
    <property type="entry name" value="AspRS_core"/>
</dbReference>
<dbReference type="InterPro" id="IPR006195">
    <property type="entry name" value="aa-tRNA-synth_II"/>
</dbReference>
<dbReference type="InterPro" id="IPR004364">
    <property type="entry name" value="Aa-tRNA-synt_II"/>
</dbReference>
<dbReference type="InterPro" id="IPR002312">
    <property type="entry name" value="Asp/Asn-tRNA-synth_IIb"/>
</dbReference>
<comment type="catalytic activity">
    <reaction evidence="7">
        <text>tRNA(Asx) + L-aspartate + ATP = L-aspartyl-tRNA(Asx) + AMP + diphosphate</text>
        <dbReference type="Rhea" id="RHEA:18349"/>
        <dbReference type="Rhea" id="RHEA-COMP:9710"/>
        <dbReference type="Rhea" id="RHEA-COMP:9711"/>
        <dbReference type="ChEBI" id="CHEBI:29991"/>
        <dbReference type="ChEBI" id="CHEBI:30616"/>
        <dbReference type="ChEBI" id="CHEBI:33019"/>
        <dbReference type="ChEBI" id="CHEBI:78442"/>
        <dbReference type="ChEBI" id="CHEBI:78516"/>
        <dbReference type="ChEBI" id="CHEBI:456215"/>
        <dbReference type="EC" id="6.1.1.23"/>
    </reaction>
</comment>
<dbReference type="Gene3D" id="3.30.930.10">
    <property type="entry name" value="Bira Bifunctional Protein, Domain 2"/>
    <property type="match status" value="1"/>
</dbReference>
<comment type="function">
    <text evidence="7">Aspartyl-tRNA synthetase with relaxed tRNA specificity since it is able to aspartylate not only its cognate tRNA(Asp) but also tRNA(Asn). Reaction proceeds in two steps: L-aspartate is first activated by ATP to form Asp-AMP and then transferred to the acceptor end of tRNA(Asp/Asn).</text>
</comment>
<feature type="binding site" evidence="7">
    <location>
        <position position="506"/>
    </location>
    <ligand>
        <name>L-aspartate</name>
        <dbReference type="ChEBI" id="CHEBI:29991"/>
    </ligand>
</feature>
<keyword evidence="5 7" id="KW-0648">Protein biosynthesis</keyword>
<reference evidence="9" key="1">
    <citation type="submission" date="2021-01" db="EMBL/GenBank/DDBJ databases">
        <title>Modified the classification status of verrucomicrobia.</title>
        <authorList>
            <person name="Feng X."/>
        </authorList>
    </citation>
    <scope>NUCLEOTIDE SEQUENCE</scope>
    <source>
        <strain evidence="9">5K15</strain>
    </source>
</reference>
<dbReference type="Pfam" id="PF00152">
    <property type="entry name" value="tRNA-synt_2"/>
    <property type="match status" value="1"/>
</dbReference>
<feature type="binding site" evidence="7">
    <location>
        <position position="177"/>
    </location>
    <ligand>
        <name>L-aspartate</name>
        <dbReference type="ChEBI" id="CHEBI:29991"/>
    </ligand>
</feature>